<dbReference type="SUPFAM" id="SSF53335">
    <property type="entry name" value="S-adenosyl-L-methionine-dependent methyltransferases"/>
    <property type="match status" value="1"/>
</dbReference>
<dbReference type="Pfam" id="PF13847">
    <property type="entry name" value="Methyltransf_31"/>
    <property type="match status" value="1"/>
</dbReference>
<dbReference type="EMBL" id="BLZA01000017">
    <property type="protein sequence ID" value="GHJ86319.1"/>
    <property type="molecule type" value="Genomic_DNA"/>
</dbReference>
<reference evidence="2" key="1">
    <citation type="submission" date="2020-07" db="EMBL/GenBank/DDBJ databases">
        <title>Draft Genome Sequence of a Deep-Sea Yeast, Naganishia (Cryptococcus) liquefaciens strain N6.</title>
        <authorList>
            <person name="Han Y.W."/>
            <person name="Kajitani R."/>
            <person name="Morimoto H."/>
            <person name="Parhat M."/>
            <person name="Tsubouchi H."/>
            <person name="Bakenova O."/>
            <person name="Ogata M."/>
            <person name="Argunhan B."/>
            <person name="Aoki R."/>
            <person name="Kajiwara S."/>
            <person name="Itoh T."/>
            <person name="Iwasaki H."/>
        </authorList>
    </citation>
    <scope>NUCLEOTIDE SEQUENCE</scope>
    <source>
        <strain evidence="2">N6</strain>
    </source>
</reference>
<dbReference type="Gene3D" id="3.40.50.150">
    <property type="entry name" value="Vaccinia Virus protein VP39"/>
    <property type="match status" value="1"/>
</dbReference>
<feature type="domain" description="Methyltransferase" evidence="1">
    <location>
        <begin position="42"/>
        <end position="154"/>
    </location>
</feature>
<comment type="caution">
    <text evidence="2">The sequence shown here is derived from an EMBL/GenBank/DDBJ whole genome shotgun (WGS) entry which is preliminary data.</text>
</comment>
<keyword evidence="3" id="KW-1185">Reference proteome</keyword>
<dbReference type="InterPro" id="IPR029063">
    <property type="entry name" value="SAM-dependent_MTases_sf"/>
</dbReference>
<dbReference type="InterPro" id="IPR025714">
    <property type="entry name" value="Methyltranfer_dom"/>
</dbReference>
<dbReference type="OrthoDB" id="10017101at2759"/>
<dbReference type="PANTHER" id="PTHR43861:SF1">
    <property type="entry name" value="TRANS-ACONITATE 2-METHYLTRANSFERASE"/>
    <property type="match status" value="1"/>
</dbReference>
<dbReference type="AlphaFoldDB" id="A0A8H3YEC5"/>
<protein>
    <recommendedName>
        <fullName evidence="1">Methyltransferase domain-containing protein</fullName>
    </recommendedName>
</protein>
<dbReference type="PANTHER" id="PTHR43861">
    <property type="entry name" value="TRANS-ACONITATE 2-METHYLTRANSFERASE-RELATED"/>
    <property type="match status" value="1"/>
</dbReference>
<evidence type="ECO:0000313" key="3">
    <source>
        <dbReference type="Proteomes" id="UP000620104"/>
    </source>
</evidence>
<proteinExistence type="predicted"/>
<evidence type="ECO:0000259" key="1">
    <source>
        <dbReference type="Pfam" id="PF13847"/>
    </source>
</evidence>
<organism evidence="2 3">
    <name type="scientific">Naganishia liquefaciens</name>
    <dbReference type="NCBI Taxonomy" id="104408"/>
    <lineage>
        <taxon>Eukaryota</taxon>
        <taxon>Fungi</taxon>
        <taxon>Dikarya</taxon>
        <taxon>Basidiomycota</taxon>
        <taxon>Agaricomycotina</taxon>
        <taxon>Tremellomycetes</taxon>
        <taxon>Filobasidiales</taxon>
        <taxon>Filobasidiaceae</taxon>
        <taxon>Naganishia</taxon>
    </lineage>
</organism>
<sequence length="300" mass="33335">MSPANQHVASLTNHKASVYRENANFVYSDKFTDPLLSLLDPKPGQKIVDLGCGSGELTGKLVKAVGNDGFVLGIDSSEDMLEKAKSLNAAAQNLVFAVPRDIQTPLQFPIPGSPSWSHIQPHSFNSIFSNATLHWCNTSPSAVLDLCRSLLVQDGTGKLVVEMGGGMNMIGVRAALWQAVRERGRDPKELDPWYFPRVDEYKRLLVAAGFEPISIEIYPRPTRLPTPLYGWLQTFARSSFLSTFDDAEAGAIMRQVEKACEPDCRYEEVDEASGEVRERWEVMYVRLRFVAVLKAESRAL</sequence>
<accession>A0A8H3YEC5</accession>
<dbReference type="CDD" id="cd02440">
    <property type="entry name" value="AdoMet_MTases"/>
    <property type="match status" value="1"/>
</dbReference>
<name>A0A8H3YEC5_9TREE</name>
<evidence type="ECO:0000313" key="2">
    <source>
        <dbReference type="EMBL" id="GHJ86319.1"/>
    </source>
</evidence>
<gene>
    <name evidence="2" type="ORF">NliqN6_2721</name>
</gene>
<dbReference type="Proteomes" id="UP000620104">
    <property type="component" value="Unassembled WGS sequence"/>
</dbReference>